<dbReference type="OrthoDB" id="9790889at2"/>
<evidence type="ECO:0000259" key="6">
    <source>
        <dbReference type="Pfam" id="PF02900"/>
    </source>
</evidence>
<dbReference type="Pfam" id="PF02900">
    <property type="entry name" value="LigB"/>
    <property type="match status" value="1"/>
</dbReference>
<dbReference type="Proteomes" id="UP000294614">
    <property type="component" value="Unassembled WGS sequence"/>
</dbReference>
<evidence type="ECO:0000256" key="1">
    <source>
        <dbReference type="ARBA" id="ARBA00001947"/>
    </source>
</evidence>
<feature type="domain" description="Extradiol ring-cleavage dioxygenase class III enzyme subunit B" evidence="6">
    <location>
        <begin position="31"/>
        <end position="253"/>
    </location>
</feature>
<evidence type="ECO:0000256" key="3">
    <source>
        <dbReference type="ARBA" id="ARBA00022723"/>
    </source>
</evidence>
<comment type="cofactor">
    <cofactor evidence="1">
        <name>Zn(2+)</name>
        <dbReference type="ChEBI" id="CHEBI:29105"/>
    </cofactor>
</comment>
<evidence type="ECO:0000313" key="8">
    <source>
        <dbReference type="Proteomes" id="UP000294614"/>
    </source>
</evidence>
<name>A0A4R1K9G1_9BACT</name>
<dbReference type="PANTHER" id="PTHR30096">
    <property type="entry name" value="4,5-DOPA DIOXYGENASE EXTRADIOL-LIKE PROTEIN"/>
    <property type="match status" value="1"/>
</dbReference>
<evidence type="ECO:0000256" key="2">
    <source>
        <dbReference type="ARBA" id="ARBA00007581"/>
    </source>
</evidence>
<keyword evidence="8" id="KW-1185">Reference proteome</keyword>
<dbReference type="GO" id="GO:0008270">
    <property type="term" value="F:zinc ion binding"/>
    <property type="evidence" value="ECO:0007669"/>
    <property type="project" value="InterPro"/>
</dbReference>
<accession>A0A4R1K9G1</accession>
<dbReference type="AlphaFoldDB" id="A0A4R1K9G1"/>
<dbReference type="RefSeq" id="WP_132873958.1">
    <property type="nucleotide sequence ID" value="NZ_SMGG01000005.1"/>
</dbReference>
<keyword evidence="5" id="KW-0560">Oxidoreductase</keyword>
<evidence type="ECO:0000313" key="7">
    <source>
        <dbReference type="EMBL" id="TCK59799.1"/>
    </source>
</evidence>
<dbReference type="InterPro" id="IPR014436">
    <property type="entry name" value="Extradiol_dOase_DODA"/>
</dbReference>
<dbReference type="EMBL" id="SMGG01000005">
    <property type="protein sequence ID" value="TCK59799.1"/>
    <property type="molecule type" value="Genomic_DNA"/>
</dbReference>
<dbReference type="GO" id="GO:0008198">
    <property type="term" value="F:ferrous iron binding"/>
    <property type="evidence" value="ECO:0007669"/>
    <property type="project" value="InterPro"/>
</dbReference>
<sequence>MKTPVLFVGHGSPMNITLDNEFTGSLKELGKTLPKPKAIGIFSAHWQTQGIKVHCADRAKQIYDFFGFPDELYQVTYNPAGASAYGKKAAELLGGKCDSSWGNDHAAWSVLMHMYPEADIPVFYISSDMAAEYQTLLETSAKLKPLREDGVLFIGSGNIVHNLRNADFYNMDAKPLPRATEFDTAIKGAIMSGLSSRICDIAQYGECAKFAVPTRDHYIPFIMACGLRDKNDRVSFPCEIFQNASISMRSVMFS</sequence>
<keyword evidence="7" id="KW-0223">Dioxygenase</keyword>
<keyword evidence="3" id="KW-0479">Metal-binding</keyword>
<dbReference type="GO" id="GO:0016702">
    <property type="term" value="F:oxidoreductase activity, acting on single donors with incorporation of molecular oxygen, incorporation of two atoms of oxygen"/>
    <property type="evidence" value="ECO:0007669"/>
    <property type="project" value="UniProtKB-ARBA"/>
</dbReference>
<organism evidence="7 8">
    <name type="scientific">Seleniivibrio woodruffii</name>
    <dbReference type="NCBI Taxonomy" id="1078050"/>
    <lineage>
        <taxon>Bacteria</taxon>
        <taxon>Pseudomonadati</taxon>
        <taxon>Deferribacterota</taxon>
        <taxon>Deferribacteres</taxon>
        <taxon>Deferribacterales</taxon>
        <taxon>Geovibrionaceae</taxon>
        <taxon>Seleniivibrio</taxon>
    </lineage>
</organism>
<dbReference type="InterPro" id="IPR004183">
    <property type="entry name" value="Xdiol_dOase_suB"/>
</dbReference>
<comment type="similarity">
    <text evidence="2">Belongs to the DODA-type extradiol aromatic ring-opening dioxygenase family.</text>
</comment>
<gene>
    <name evidence="7" type="ORF">C8D98_1966</name>
</gene>
<dbReference type="SUPFAM" id="SSF53213">
    <property type="entry name" value="LigB-like"/>
    <property type="match status" value="1"/>
</dbReference>
<reference evidence="7 8" key="1">
    <citation type="submission" date="2019-03" db="EMBL/GenBank/DDBJ databases">
        <title>Genomic Encyclopedia of Type Strains, Phase IV (KMG-IV): sequencing the most valuable type-strain genomes for metagenomic binning, comparative biology and taxonomic classification.</title>
        <authorList>
            <person name="Goeker M."/>
        </authorList>
    </citation>
    <scope>NUCLEOTIDE SEQUENCE [LARGE SCALE GENOMIC DNA]</scope>
    <source>
        <strain evidence="7 8">DSM 24984</strain>
    </source>
</reference>
<dbReference type="PIRSF" id="PIRSF006157">
    <property type="entry name" value="Doxgns_DODA"/>
    <property type="match status" value="1"/>
</dbReference>
<protein>
    <submittedName>
        <fullName evidence="7">4,5-DOPA dioxygenase extradiol</fullName>
    </submittedName>
</protein>
<dbReference type="CDD" id="cd07363">
    <property type="entry name" value="45_DOPA_Dioxygenase"/>
    <property type="match status" value="1"/>
</dbReference>
<evidence type="ECO:0000256" key="5">
    <source>
        <dbReference type="ARBA" id="ARBA00023002"/>
    </source>
</evidence>
<comment type="caution">
    <text evidence="7">The sequence shown here is derived from an EMBL/GenBank/DDBJ whole genome shotgun (WGS) entry which is preliminary data.</text>
</comment>
<dbReference type="PANTHER" id="PTHR30096:SF0">
    <property type="entry name" value="4,5-DOPA DIOXYGENASE EXTRADIOL-LIKE PROTEIN"/>
    <property type="match status" value="1"/>
</dbReference>
<evidence type="ECO:0000256" key="4">
    <source>
        <dbReference type="ARBA" id="ARBA00022833"/>
    </source>
</evidence>
<proteinExistence type="inferred from homology"/>
<keyword evidence="4" id="KW-0862">Zinc</keyword>
<dbReference type="Gene3D" id="3.40.830.10">
    <property type="entry name" value="LigB-like"/>
    <property type="match status" value="1"/>
</dbReference>